<organism evidence="1 2">
    <name type="scientific">Microseira wollei NIES-4236</name>
    <dbReference type="NCBI Taxonomy" id="2530354"/>
    <lineage>
        <taxon>Bacteria</taxon>
        <taxon>Bacillati</taxon>
        <taxon>Cyanobacteriota</taxon>
        <taxon>Cyanophyceae</taxon>
        <taxon>Oscillatoriophycideae</taxon>
        <taxon>Aerosakkonematales</taxon>
        <taxon>Aerosakkonemataceae</taxon>
        <taxon>Microseira</taxon>
    </lineage>
</organism>
<comment type="caution">
    <text evidence="1">The sequence shown here is derived from an EMBL/GenBank/DDBJ whole genome shotgun (WGS) entry which is preliminary data.</text>
</comment>
<dbReference type="EMBL" id="BLAY01000011">
    <property type="protein sequence ID" value="GET36273.1"/>
    <property type="molecule type" value="Genomic_DNA"/>
</dbReference>
<accession>A0AAV3X2T1</accession>
<evidence type="ECO:0000313" key="1">
    <source>
        <dbReference type="EMBL" id="GET36273.1"/>
    </source>
</evidence>
<name>A0AAV3X2T1_9CYAN</name>
<dbReference type="Pfam" id="PF14516">
    <property type="entry name" value="AAA_35"/>
    <property type="match status" value="1"/>
</dbReference>
<sequence length="125" mass="14405">MNGLHLSSEQLNHLMELLGGHPYLVRLLLYHWAQQPDSLEQLLETAHTDAGIYRDHLHRYLWTLQQYPKLSAAFEQVLNSTTPVAIEQMQAFKLNSMGLVSWRGNCVTLTCNLYRQYFGAQILCS</sequence>
<dbReference type="RefSeq" id="WP_264196352.1">
    <property type="nucleotide sequence ID" value="NZ_BLAY01000011.1"/>
</dbReference>
<keyword evidence="2" id="KW-1185">Reference proteome</keyword>
<reference evidence="1" key="1">
    <citation type="submission" date="2019-10" db="EMBL/GenBank/DDBJ databases">
        <title>Draft genome sequece of Microseira wollei NIES-4236.</title>
        <authorList>
            <person name="Yamaguchi H."/>
            <person name="Suzuki S."/>
            <person name="Kawachi M."/>
        </authorList>
    </citation>
    <scope>NUCLEOTIDE SEQUENCE</scope>
    <source>
        <strain evidence="1">NIES-4236</strain>
    </source>
</reference>
<dbReference type="Proteomes" id="UP001050975">
    <property type="component" value="Unassembled WGS sequence"/>
</dbReference>
<evidence type="ECO:0000313" key="2">
    <source>
        <dbReference type="Proteomes" id="UP001050975"/>
    </source>
</evidence>
<gene>
    <name evidence="1" type="ORF">MiSe_10210</name>
</gene>
<dbReference type="AlphaFoldDB" id="A0AAV3X2T1"/>
<protein>
    <submittedName>
        <fullName evidence="1">Uncharacterized protein</fullName>
    </submittedName>
</protein>
<proteinExistence type="predicted"/>